<reference evidence="3 4" key="1">
    <citation type="submission" date="2024-03" db="EMBL/GenBank/DDBJ databases">
        <title>The genome assembly and annotation of the cricket Gryllus longicercus Weissman &amp; Gray.</title>
        <authorList>
            <person name="Szrajer S."/>
            <person name="Gray D."/>
            <person name="Ylla G."/>
        </authorList>
    </citation>
    <scope>NUCLEOTIDE SEQUENCE [LARGE SCALE GENOMIC DNA]</scope>
    <source>
        <strain evidence="3">DAG 2021-001</strain>
        <tissue evidence="3">Whole body minus gut</tissue>
    </source>
</reference>
<accession>A0AAN9VM79</accession>
<dbReference type="GO" id="GO:0005634">
    <property type="term" value="C:nucleus"/>
    <property type="evidence" value="ECO:0007669"/>
    <property type="project" value="TreeGrafter"/>
</dbReference>
<protein>
    <recommendedName>
        <fullName evidence="5">Translation machinery-associated protein 16</fullName>
    </recommendedName>
</protein>
<sequence length="253" mass="30236">MTKSIKKDLNKVNKLLHPRSRKAQKLHQKANRLITREKSKKFHAMKENLIGEKLQWFKDRLIPNVRRYTGQMCLDIISTYLSRFDQELEQITIVHTIGKNRKNRRFASREDVINMTILHEKEEFETCGLEIPDLMNMQQLAYLRSWNGELRFLQNFHLTRYTRKQLEEKNDTLLPEDYLPQDDKEEEDVAMEEDESHGNDSREDEQNEDSEWSDVPDESDEDKDPSKPNTTKRNKMAHAFKKHKRCKGKMMVE</sequence>
<evidence type="ECO:0008006" key="5">
    <source>
        <dbReference type="Google" id="ProtNLM"/>
    </source>
</evidence>
<organism evidence="3 4">
    <name type="scientific">Gryllus longicercus</name>
    <dbReference type="NCBI Taxonomy" id="2509291"/>
    <lineage>
        <taxon>Eukaryota</taxon>
        <taxon>Metazoa</taxon>
        <taxon>Ecdysozoa</taxon>
        <taxon>Arthropoda</taxon>
        <taxon>Hexapoda</taxon>
        <taxon>Insecta</taxon>
        <taxon>Pterygota</taxon>
        <taxon>Neoptera</taxon>
        <taxon>Polyneoptera</taxon>
        <taxon>Orthoptera</taxon>
        <taxon>Ensifera</taxon>
        <taxon>Gryllidea</taxon>
        <taxon>Grylloidea</taxon>
        <taxon>Gryllidae</taxon>
        <taxon>Gryllinae</taxon>
        <taxon>Gryllus</taxon>
    </lineage>
</organism>
<comment type="similarity">
    <text evidence="1">Belongs to the TMA16 family.</text>
</comment>
<dbReference type="InterPro" id="IPR038356">
    <property type="entry name" value="Tma16_sf"/>
</dbReference>
<dbReference type="Pfam" id="PF11176">
    <property type="entry name" value="Tma16"/>
    <property type="match status" value="1"/>
</dbReference>
<keyword evidence="4" id="KW-1185">Reference proteome</keyword>
<dbReference type="PANTHER" id="PTHR13349:SF2">
    <property type="entry name" value="TRANSLATION MACHINERY-ASSOCIATED PROTEIN 16"/>
    <property type="match status" value="1"/>
</dbReference>
<proteinExistence type="inferred from homology"/>
<evidence type="ECO:0000313" key="3">
    <source>
        <dbReference type="EMBL" id="KAK7867619.1"/>
    </source>
</evidence>
<name>A0AAN9VM79_9ORTH</name>
<evidence type="ECO:0000256" key="1">
    <source>
        <dbReference type="ARBA" id="ARBA00034127"/>
    </source>
</evidence>
<dbReference type="FunFam" id="1.20.1440.170:FF:000001">
    <property type="entry name" value="Translation machinery-associated 16 homolog"/>
    <property type="match status" value="1"/>
</dbReference>
<dbReference type="Proteomes" id="UP001378592">
    <property type="component" value="Unassembled WGS sequence"/>
</dbReference>
<dbReference type="PANTHER" id="PTHR13349">
    <property type="entry name" value="TRANSLATION MACHINERY-ASSOCIATED PROTEIN 16"/>
    <property type="match status" value="1"/>
</dbReference>
<dbReference type="AlphaFoldDB" id="A0AAN9VM79"/>
<feature type="compositionally biased region" description="Acidic residues" evidence="2">
    <location>
        <begin position="202"/>
        <end position="223"/>
    </location>
</feature>
<comment type="caution">
    <text evidence="3">The sequence shown here is derived from an EMBL/GenBank/DDBJ whole genome shotgun (WGS) entry which is preliminary data.</text>
</comment>
<feature type="compositionally biased region" description="Basic residues" evidence="2">
    <location>
        <begin position="230"/>
        <end position="253"/>
    </location>
</feature>
<feature type="region of interest" description="Disordered" evidence="2">
    <location>
        <begin position="172"/>
        <end position="253"/>
    </location>
</feature>
<gene>
    <name evidence="3" type="ORF">R5R35_014814</name>
</gene>
<dbReference type="InterPro" id="IPR021346">
    <property type="entry name" value="Tma16"/>
</dbReference>
<dbReference type="Gene3D" id="1.20.1440.170">
    <property type="entry name" value="Translation machinery-associated protein 16-like"/>
    <property type="match status" value="1"/>
</dbReference>
<feature type="compositionally biased region" description="Acidic residues" evidence="2">
    <location>
        <begin position="179"/>
        <end position="195"/>
    </location>
</feature>
<dbReference type="EMBL" id="JAZDUA010000115">
    <property type="protein sequence ID" value="KAK7867619.1"/>
    <property type="molecule type" value="Genomic_DNA"/>
</dbReference>
<evidence type="ECO:0000313" key="4">
    <source>
        <dbReference type="Proteomes" id="UP001378592"/>
    </source>
</evidence>
<evidence type="ECO:0000256" key="2">
    <source>
        <dbReference type="SAM" id="MobiDB-lite"/>
    </source>
</evidence>